<dbReference type="Gene3D" id="3.40.50.1820">
    <property type="entry name" value="alpha/beta hydrolase"/>
    <property type="match status" value="1"/>
</dbReference>
<reference evidence="2 3" key="1">
    <citation type="submission" date="2019-03" db="EMBL/GenBank/DDBJ databases">
        <title>Genomic Encyclopedia of Type Strains, Phase III (KMG-III): the genomes of soil and plant-associated and newly described type strains.</title>
        <authorList>
            <person name="Whitman W."/>
        </authorList>
    </citation>
    <scope>NUCLEOTIDE SEQUENCE [LARGE SCALE GENOMIC DNA]</scope>
    <source>
        <strain evidence="2 3">VKM Ac-2527</strain>
    </source>
</reference>
<dbReference type="PANTHER" id="PTHR43433">
    <property type="entry name" value="HYDROLASE, ALPHA/BETA FOLD FAMILY PROTEIN"/>
    <property type="match status" value="1"/>
</dbReference>
<dbReference type="Proteomes" id="UP000295388">
    <property type="component" value="Unassembled WGS sequence"/>
</dbReference>
<dbReference type="InterPro" id="IPR029058">
    <property type="entry name" value="AB_hydrolase_fold"/>
</dbReference>
<dbReference type="SUPFAM" id="SSF53474">
    <property type="entry name" value="alpha/beta-Hydrolases"/>
    <property type="match status" value="1"/>
</dbReference>
<dbReference type="PRINTS" id="PR00111">
    <property type="entry name" value="ABHYDROLASE"/>
</dbReference>
<dbReference type="InterPro" id="IPR000073">
    <property type="entry name" value="AB_hydrolase_1"/>
</dbReference>
<evidence type="ECO:0000313" key="2">
    <source>
        <dbReference type="EMBL" id="TDO54758.1"/>
    </source>
</evidence>
<gene>
    <name evidence="2" type="ORF">EV643_101548</name>
</gene>
<comment type="caution">
    <text evidence="2">The sequence shown here is derived from an EMBL/GenBank/DDBJ whole genome shotgun (WGS) entry which is preliminary data.</text>
</comment>
<proteinExistence type="predicted"/>
<sequence length="283" mass="30689">MSEQLVKANEVELCVETFGDPADPPVLLIHGLSASMDYWETPFCERLAAGPRYVIRYDHRDTGRSVHYPAGEPQYTGRDLVLDAVGILDALGIEKAHIVGLSAGGGIAQQLVLDFPDVVRTVTLIATSPLGDDLPPPAERIQASFTAEGPPTDWSDPEAALTALIADERLYAGTLPYDEPARRELLRHVIERTNDLAAATTNPWILAGDDDSPMRPRLGEIAVPALILHGTEDPLFPPAHGETLAREIRDARLILLEGAGHELPEPVWDVAIPAILEHTAPPR</sequence>
<dbReference type="EMBL" id="SNWQ01000001">
    <property type="protein sequence ID" value="TDO54758.1"/>
    <property type="molecule type" value="Genomic_DNA"/>
</dbReference>
<dbReference type="RefSeq" id="WP_238165311.1">
    <property type="nucleotide sequence ID" value="NZ_SNWQ01000001.1"/>
</dbReference>
<dbReference type="Pfam" id="PF00561">
    <property type="entry name" value="Abhydrolase_1"/>
    <property type="match status" value="1"/>
</dbReference>
<evidence type="ECO:0000259" key="1">
    <source>
        <dbReference type="Pfam" id="PF00561"/>
    </source>
</evidence>
<dbReference type="AlphaFoldDB" id="A0A4R6KTC1"/>
<dbReference type="PANTHER" id="PTHR43433:SF5">
    <property type="entry name" value="AB HYDROLASE-1 DOMAIN-CONTAINING PROTEIN"/>
    <property type="match status" value="1"/>
</dbReference>
<accession>A0A4R6KTC1</accession>
<name>A0A4R6KTC1_9ACTN</name>
<dbReference type="GO" id="GO:0046503">
    <property type="term" value="P:glycerolipid catabolic process"/>
    <property type="evidence" value="ECO:0007669"/>
    <property type="project" value="TreeGrafter"/>
</dbReference>
<organism evidence="2 3">
    <name type="scientific">Kribbella caucasensis</name>
    <dbReference type="NCBI Taxonomy" id="2512215"/>
    <lineage>
        <taxon>Bacteria</taxon>
        <taxon>Bacillati</taxon>
        <taxon>Actinomycetota</taxon>
        <taxon>Actinomycetes</taxon>
        <taxon>Propionibacteriales</taxon>
        <taxon>Kribbellaceae</taxon>
        <taxon>Kribbella</taxon>
    </lineage>
</organism>
<protein>
    <submittedName>
        <fullName evidence="2">Pimeloyl-ACP methyl ester carboxylesterase</fullName>
    </submittedName>
</protein>
<dbReference type="InterPro" id="IPR050471">
    <property type="entry name" value="AB_hydrolase"/>
</dbReference>
<evidence type="ECO:0000313" key="3">
    <source>
        <dbReference type="Proteomes" id="UP000295388"/>
    </source>
</evidence>
<dbReference type="GO" id="GO:0004806">
    <property type="term" value="F:triacylglycerol lipase activity"/>
    <property type="evidence" value="ECO:0007669"/>
    <property type="project" value="TreeGrafter"/>
</dbReference>
<feature type="domain" description="AB hydrolase-1" evidence="1">
    <location>
        <begin position="24"/>
        <end position="263"/>
    </location>
</feature>
<keyword evidence="3" id="KW-1185">Reference proteome</keyword>